<dbReference type="RefSeq" id="WP_367726015.1">
    <property type="nucleotide sequence ID" value="NZ_JBFOCI010000015.1"/>
</dbReference>
<name>A0ABV3R7Q7_9HYPH</name>
<feature type="region of interest" description="Disordered" evidence="1">
    <location>
        <begin position="180"/>
        <end position="214"/>
    </location>
</feature>
<evidence type="ECO:0000313" key="2">
    <source>
        <dbReference type="EMBL" id="MEW9808773.1"/>
    </source>
</evidence>
<comment type="caution">
    <text evidence="2">The sequence shown here is derived from an EMBL/GenBank/DDBJ whole genome shotgun (WGS) entry which is preliminary data.</text>
</comment>
<organism evidence="2 3">
    <name type="scientific">Mesorhizobium marinum</name>
    <dbReference type="NCBI Taxonomy" id="3228790"/>
    <lineage>
        <taxon>Bacteria</taxon>
        <taxon>Pseudomonadati</taxon>
        <taxon>Pseudomonadota</taxon>
        <taxon>Alphaproteobacteria</taxon>
        <taxon>Hyphomicrobiales</taxon>
        <taxon>Phyllobacteriaceae</taxon>
        <taxon>Mesorhizobium</taxon>
    </lineage>
</organism>
<keyword evidence="3" id="KW-1185">Reference proteome</keyword>
<evidence type="ECO:0000313" key="3">
    <source>
        <dbReference type="Proteomes" id="UP001556196"/>
    </source>
</evidence>
<gene>
    <name evidence="2" type="ORF">ABUE31_22565</name>
</gene>
<accession>A0ABV3R7Q7</accession>
<feature type="compositionally biased region" description="Low complexity" evidence="1">
    <location>
        <begin position="189"/>
        <end position="208"/>
    </location>
</feature>
<evidence type="ECO:0000256" key="1">
    <source>
        <dbReference type="SAM" id="MobiDB-lite"/>
    </source>
</evidence>
<proteinExistence type="predicted"/>
<dbReference type="Proteomes" id="UP001556196">
    <property type="component" value="Unassembled WGS sequence"/>
</dbReference>
<reference evidence="2 3" key="1">
    <citation type="submission" date="2024-06" db="EMBL/GenBank/DDBJ databases">
        <authorList>
            <person name="Tuo L."/>
        </authorList>
    </citation>
    <scope>NUCLEOTIDE SEQUENCE [LARGE SCALE GENOMIC DNA]</scope>
    <source>
        <strain evidence="2 3">ZMM04-5</strain>
    </source>
</reference>
<protein>
    <submittedName>
        <fullName evidence="2">Uncharacterized protein</fullName>
    </submittedName>
</protein>
<sequence length="214" mass="23676">MEPFASLEPNVRAYALVGYYLNGFGMMEHALNECIRKALKLDFAQGVIVTRNMQFRSKVNVLRTLINHAISDPDEQKRYDKFALAISGMGDERNIVAHDWFGPDETGDGISFFVTKAKGKLGFPDIVWSIEQVDDKHSALLKAAETLKLLQPFFTKSDLVRALLHAGKQPAPNSMIGELSLGGLADLLPPSDQDSDPPTTTESTSPQTPEERQE</sequence>
<dbReference type="EMBL" id="JBFOCI010000015">
    <property type="protein sequence ID" value="MEW9808773.1"/>
    <property type="molecule type" value="Genomic_DNA"/>
</dbReference>